<protein>
    <submittedName>
        <fullName evidence="1">Uncharacterized protein</fullName>
    </submittedName>
</protein>
<reference evidence="1" key="2">
    <citation type="submission" date="2025-08" db="UniProtKB">
        <authorList>
            <consortium name="Ensembl"/>
        </authorList>
    </citation>
    <scope>IDENTIFICATION</scope>
</reference>
<keyword evidence="2" id="KW-1185">Reference proteome</keyword>
<sequence length="34" mass="3939">MKQGLNRICLTTAAIAYEFYIQILVMTHALKNRL</sequence>
<dbReference type="Ensembl" id="ENSCINT00000033335.1">
    <property type="protein sequence ID" value="ENSCINP00000031717.1"/>
    <property type="gene ID" value="ENSCING00000022995.1"/>
</dbReference>
<evidence type="ECO:0000313" key="1">
    <source>
        <dbReference type="Ensembl" id="ENSCINP00000031717.1"/>
    </source>
</evidence>
<dbReference type="HOGENOM" id="CLU_3376922_0_0_1"/>
<reference evidence="2" key="1">
    <citation type="journal article" date="2002" name="Science">
        <title>The draft genome of Ciona intestinalis: insights into chordate and vertebrate origins.</title>
        <authorList>
            <person name="Dehal P."/>
            <person name="Satou Y."/>
            <person name="Campbell R.K."/>
            <person name="Chapman J."/>
            <person name="Degnan B."/>
            <person name="De Tomaso A."/>
            <person name="Davidson B."/>
            <person name="Di Gregorio A."/>
            <person name="Gelpke M."/>
            <person name="Goodstein D.M."/>
            <person name="Harafuji N."/>
            <person name="Hastings K.E."/>
            <person name="Ho I."/>
            <person name="Hotta K."/>
            <person name="Huang W."/>
            <person name="Kawashima T."/>
            <person name="Lemaire P."/>
            <person name="Martinez D."/>
            <person name="Meinertzhagen I.A."/>
            <person name="Necula S."/>
            <person name="Nonaka M."/>
            <person name="Putnam N."/>
            <person name="Rash S."/>
            <person name="Saiga H."/>
            <person name="Satake M."/>
            <person name="Terry A."/>
            <person name="Yamada L."/>
            <person name="Wang H.G."/>
            <person name="Awazu S."/>
            <person name="Azumi K."/>
            <person name="Boore J."/>
            <person name="Branno M."/>
            <person name="Chin-Bow S."/>
            <person name="DeSantis R."/>
            <person name="Doyle S."/>
            <person name="Francino P."/>
            <person name="Keys D.N."/>
            <person name="Haga S."/>
            <person name="Hayashi H."/>
            <person name="Hino K."/>
            <person name="Imai K.S."/>
            <person name="Inaba K."/>
            <person name="Kano S."/>
            <person name="Kobayashi K."/>
            <person name="Kobayashi M."/>
            <person name="Lee B.I."/>
            <person name="Makabe K.W."/>
            <person name="Manohar C."/>
            <person name="Matassi G."/>
            <person name="Medina M."/>
            <person name="Mochizuki Y."/>
            <person name="Mount S."/>
            <person name="Morishita T."/>
            <person name="Miura S."/>
            <person name="Nakayama A."/>
            <person name="Nishizaka S."/>
            <person name="Nomoto H."/>
            <person name="Ohta F."/>
            <person name="Oishi K."/>
            <person name="Rigoutsos I."/>
            <person name="Sano M."/>
            <person name="Sasaki A."/>
            <person name="Sasakura Y."/>
            <person name="Shoguchi E."/>
            <person name="Shin-i T."/>
            <person name="Spagnuolo A."/>
            <person name="Stainier D."/>
            <person name="Suzuki M.M."/>
            <person name="Tassy O."/>
            <person name="Takatori N."/>
            <person name="Tokuoka M."/>
            <person name="Yagi K."/>
            <person name="Yoshizaki F."/>
            <person name="Wada S."/>
            <person name="Zhang C."/>
            <person name="Hyatt P.D."/>
            <person name="Larimer F."/>
            <person name="Detter C."/>
            <person name="Doggett N."/>
            <person name="Glavina T."/>
            <person name="Hawkins T."/>
            <person name="Richardson P."/>
            <person name="Lucas S."/>
            <person name="Kohara Y."/>
            <person name="Levine M."/>
            <person name="Satoh N."/>
            <person name="Rokhsar D.S."/>
        </authorList>
    </citation>
    <scope>NUCLEOTIDE SEQUENCE [LARGE SCALE GENOMIC DNA]</scope>
</reference>
<dbReference type="InParanoid" id="H2XPY3"/>
<accession>H2XPY3</accession>
<organism evidence="1 2">
    <name type="scientific">Ciona intestinalis</name>
    <name type="common">Transparent sea squirt</name>
    <name type="synonym">Ascidia intestinalis</name>
    <dbReference type="NCBI Taxonomy" id="7719"/>
    <lineage>
        <taxon>Eukaryota</taxon>
        <taxon>Metazoa</taxon>
        <taxon>Chordata</taxon>
        <taxon>Tunicata</taxon>
        <taxon>Ascidiacea</taxon>
        <taxon>Phlebobranchia</taxon>
        <taxon>Cionidae</taxon>
        <taxon>Ciona</taxon>
    </lineage>
</organism>
<evidence type="ECO:0000313" key="2">
    <source>
        <dbReference type="Proteomes" id="UP000008144"/>
    </source>
</evidence>
<reference evidence="1" key="3">
    <citation type="submission" date="2025-09" db="UniProtKB">
        <authorList>
            <consortium name="Ensembl"/>
        </authorList>
    </citation>
    <scope>IDENTIFICATION</scope>
</reference>
<dbReference type="Proteomes" id="UP000008144">
    <property type="component" value="Unassembled WGS sequence"/>
</dbReference>
<proteinExistence type="predicted"/>
<dbReference type="AlphaFoldDB" id="H2XPY3"/>
<name>H2XPY3_CIOIN</name>